<evidence type="ECO:0000313" key="2">
    <source>
        <dbReference type="EMBL" id="KAJ4445420.1"/>
    </source>
</evidence>
<reference evidence="2 3" key="1">
    <citation type="journal article" date="2022" name="Allergy">
        <title>Genome assembly and annotation of Periplaneta americana reveal a comprehensive cockroach allergen profile.</title>
        <authorList>
            <person name="Wang L."/>
            <person name="Xiong Q."/>
            <person name="Saelim N."/>
            <person name="Wang L."/>
            <person name="Nong W."/>
            <person name="Wan A.T."/>
            <person name="Shi M."/>
            <person name="Liu X."/>
            <person name="Cao Q."/>
            <person name="Hui J.H.L."/>
            <person name="Sookrung N."/>
            <person name="Leung T.F."/>
            <person name="Tungtrongchitr A."/>
            <person name="Tsui S.K.W."/>
        </authorList>
    </citation>
    <scope>NUCLEOTIDE SEQUENCE [LARGE SCALE GENOMIC DNA]</scope>
    <source>
        <strain evidence="2">PWHHKU_190912</strain>
    </source>
</reference>
<protein>
    <recommendedName>
        <fullName evidence="1">RNase H type-1 domain-containing protein</fullName>
    </recommendedName>
</protein>
<organism evidence="2 3">
    <name type="scientific">Periplaneta americana</name>
    <name type="common">American cockroach</name>
    <name type="synonym">Blatta americana</name>
    <dbReference type="NCBI Taxonomy" id="6978"/>
    <lineage>
        <taxon>Eukaryota</taxon>
        <taxon>Metazoa</taxon>
        <taxon>Ecdysozoa</taxon>
        <taxon>Arthropoda</taxon>
        <taxon>Hexapoda</taxon>
        <taxon>Insecta</taxon>
        <taxon>Pterygota</taxon>
        <taxon>Neoptera</taxon>
        <taxon>Polyneoptera</taxon>
        <taxon>Dictyoptera</taxon>
        <taxon>Blattodea</taxon>
        <taxon>Blattoidea</taxon>
        <taxon>Blattidae</taxon>
        <taxon>Blattinae</taxon>
        <taxon>Periplaneta</taxon>
    </lineage>
</organism>
<dbReference type="Proteomes" id="UP001148838">
    <property type="component" value="Unassembled WGS sequence"/>
</dbReference>
<dbReference type="Pfam" id="PF24771">
    <property type="entry name" value="Ig_CFAP74_1st"/>
    <property type="match status" value="1"/>
</dbReference>
<accession>A0ABQ8TFW1</accession>
<dbReference type="InterPro" id="IPR036397">
    <property type="entry name" value="RNaseH_sf"/>
</dbReference>
<evidence type="ECO:0000259" key="1">
    <source>
        <dbReference type="PROSITE" id="PS50879"/>
    </source>
</evidence>
<name>A0ABQ8TFW1_PERAM</name>
<dbReference type="Gene3D" id="2.60.40.10">
    <property type="entry name" value="Immunoglobulins"/>
    <property type="match status" value="2"/>
</dbReference>
<dbReference type="InterPro" id="IPR033304">
    <property type="entry name" value="DLEC1"/>
</dbReference>
<dbReference type="CDD" id="cd09276">
    <property type="entry name" value="Rnase_HI_RT_non_LTR"/>
    <property type="match status" value="1"/>
</dbReference>
<dbReference type="PROSITE" id="PS50879">
    <property type="entry name" value="RNASE_H_1"/>
    <property type="match status" value="1"/>
</dbReference>
<dbReference type="SUPFAM" id="SSF53098">
    <property type="entry name" value="Ribonuclease H-like"/>
    <property type="match status" value="1"/>
</dbReference>
<proteinExistence type="predicted"/>
<dbReference type="Gene3D" id="3.30.420.10">
    <property type="entry name" value="Ribonuclease H-like superfamily/Ribonuclease H"/>
    <property type="match status" value="1"/>
</dbReference>
<feature type="domain" description="RNase H type-1" evidence="1">
    <location>
        <begin position="963"/>
        <end position="1094"/>
    </location>
</feature>
<keyword evidence="3" id="KW-1185">Reference proteome</keyword>
<dbReference type="InterPro" id="IPR012337">
    <property type="entry name" value="RNaseH-like_sf"/>
</dbReference>
<evidence type="ECO:0000313" key="3">
    <source>
        <dbReference type="Proteomes" id="UP001148838"/>
    </source>
</evidence>
<dbReference type="InterPro" id="IPR002156">
    <property type="entry name" value="RNaseH_domain"/>
</dbReference>
<dbReference type="PANTHER" id="PTHR46348:SF1">
    <property type="entry name" value="DELETED IN LUNG AND ESOPHAGEAL CANCER PROTEIN 1"/>
    <property type="match status" value="1"/>
</dbReference>
<dbReference type="Pfam" id="PF00075">
    <property type="entry name" value="RNase_H"/>
    <property type="match status" value="1"/>
</dbReference>
<gene>
    <name evidence="2" type="ORF">ANN_07225</name>
</gene>
<sequence>MTLFDGSLATSLFGKVRGLLFDVVGEKWVEWDFCQQKAEDLKDAFNEKEDSYISKILNKSVPTFPPVPPRRFHRKTEALRIETNTTHFMNGRRPLPYKYHPTVFRAEPYYVQFANFEIGVTYEKYITLKNVSKAVGRFNIVPLHRHSKFKISWNLLPGHTRMVAPGMSVRLKIQFCSESMDDEREQLIITVQEGKLLLITLTAFKQAPQLRDILRHHTMKELWNGEKFSPAPGFEPGFSALCADALSTKPHRIPISVSDREPKISELQHKEKHQLTKAQRVHCTTIDCGPALLSDQVHLQLTFYNNGSNARFWFISEEEWIKEQFEDFVWWKNSILLPPFDIFPRAFAVDKGDNIVIHVLFRPTSPGLHVEKLYVMCDNYSYQELEIIGDGFWFEDFYVIIQNLEKTFPIDIEDDENALHFLDLGGSLPTGKVKNTFSVFNNSSLEMLYCWKQREAEIKCTPPEIIFNIPGLSVMPNVGTLIPNSKETFTVFCSFQGLPTGRYRQILQLFIVDVPSSSVSEKYKSHKLDHRRCVATGRTVVDILVAEIEVWLEILPIIVTLDPNFISVTGSKLRCDGVTSKRLVTVSNKTASVLTCEWQLVPQFDKPVVYVSCILTMTPAVFRMPAHSSVTCVLNMLPHDPGRTEERFSSEKRASFAILAVCNLWMGLFIKQLYYQFFYGCEIWTLTLREEQRLRVFEIKMLRKMIGPKRDELTGEWRKLHNAELHALYSSPDIIRNIKSRRLRWTGHVARMGESRNAYIVLVGRPEGKRPLGRPRRRCLINGGAEVLELPVVVEVDEPVICPSVSLLDFGIVMRGNRRVMPLNITNKSTIEASWELQEFGYSTKNKELYPRDFINLCHPFGTLSQGNSCTHNYNLDATVIAELRNGRSGEEIIPILSKCYNKQSCPVSNRKDATALFIRSQELYFVIHLDTLNLTEEILKSEVNTEILKQLSLETINIRYPPQNWLHLYTDGSLISREQGAGAGVTCCLFSLYRSLGYGTTSFDGEIIAISESLRNLLCHINKFRNAVILSDSKAAILSIVSKHTPSSQTAEITKMLSQLISLNKRIVFQWIPSHCGILGNENADALAKKGSTATYRPVTKIYVLDCEKIY</sequence>
<dbReference type="PANTHER" id="PTHR46348">
    <property type="entry name" value="DELETED IN LUNG AND ESOPHAGEAL CANCER PROTEIN 1"/>
    <property type="match status" value="1"/>
</dbReference>
<dbReference type="InterPro" id="IPR013783">
    <property type="entry name" value="Ig-like_fold"/>
</dbReference>
<comment type="caution">
    <text evidence="2">The sequence shown here is derived from an EMBL/GenBank/DDBJ whole genome shotgun (WGS) entry which is preliminary data.</text>
</comment>
<dbReference type="EMBL" id="JAJSOF020000011">
    <property type="protein sequence ID" value="KAJ4445420.1"/>
    <property type="molecule type" value="Genomic_DNA"/>
</dbReference>